<keyword evidence="7" id="KW-0472">Membrane</keyword>
<evidence type="ECO:0000256" key="2">
    <source>
        <dbReference type="ARBA" id="ARBA00022723"/>
    </source>
</evidence>
<feature type="domain" description="Chitin-binding type-4" evidence="8">
    <location>
        <begin position="38"/>
        <end position="202"/>
    </location>
</feature>
<comment type="caution">
    <text evidence="9">The sequence shown here is derived from an EMBL/GenBank/DDBJ whole genome shotgun (WGS) entry which is preliminary data.</text>
</comment>
<evidence type="ECO:0000313" key="10">
    <source>
        <dbReference type="Proteomes" id="UP000807306"/>
    </source>
</evidence>
<comment type="cofactor">
    <cofactor evidence="1">
        <name>Cu(2+)</name>
        <dbReference type="ChEBI" id="CHEBI:29036"/>
    </cofactor>
</comment>
<gene>
    <name evidence="9" type="ORF">CPB83DRAFT_845927</name>
</gene>
<dbReference type="InterPro" id="IPR004302">
    <property type="entry name" value="Cellulose/chitin-bd_N"/>
</dbReference>
<dbReference type="AlphaFoldDB" id="A0A9P6ENS5"/>
<evidence type="ECO:0000256" key="5">
    <source>
        <dbReference type="ARBA" id="ARBA00023180"/>
    </source>
</evidence>
<dbReference type="Gene3D" id="2.70.50.70">
    <property type="match status" value="1"/>
</dbReference>
<keyword evidence="4" id="KW-1015">Disulfide bond</keyword>
<evidence type="ECO:0000256" key="7">
    <source>
        <dbReference type="SAM" id="Phobius"/>
    </source>
</evidence>
<proteinExistence type="inferred from homology"/>
<keyword evidence="3" id="KW-0186">Copper</keyword>
<reference evidence="9" key="1">
    <citation type="submission" date="2020-11" db="EMBL/GenBank/DDBJ databases">
        <authorList>
            <consortium name="DOE Joint Genome Institute"/>
            <person name="Ahrendt S."/>
            <person name="Riley R."/>
            <person name="Andreopoulos W."/>
            <person name="Labutti K."/>
            <person name="Pangilinan J."/>
            <person name="Ruiz-Duenas F.J."/>
            <person name="Barrasa J.M."/>
            <person name="Sanchez-Garcia M."/>
            <person name="Camarero S."/>
            <person name="Miyauchi S."/>
            <person name="Serrano A."/>
            <person name="Linde D."/>
            <person name="Babiker R."/>
            <person name="Drula E."/>
            <person name="Ayuso-Fernandez I."/>
            <person name="Pacheco R."/>
            <person name="Padilla G."/>
            <person name="Ferreira P."/>
            <person name="Barriuso J."/>
            <person name="Kellner H."/>
            <person name="Castanera R."/>
            <person name="Alfaro M."/>
            <person name="Ramirez L."/>
            <person name="Pisabarro A.G."/>
            <person name="Kuo A."/>
            <person name="Tritt A."/>
            <person name="Lipzen A."/>
            <person name="He G."/>
            <person name="Yan M."/>
            <person name="Ng V."/>
            <person name="Cullen D."/>
            <person name="Martin F."/>
            <person name="Rosso M.-N."/>
            <person name="Henrissat B."/>
            <person name="Hibbett D."/>
            <person name="Martinez A.T."/>
            <person name="Grigoriev I.V."/>
        </authorList>
    </citation>
    <scope>NUCLEOTIDE SEQUENCE</scope>
    <source>
        <strain evidence="9">CBS 506.95</strain>
    </source>
</reference>
<comment type="similarity">
    <text evidence="6">Belongs to the polysaccharide monooxygenase AA13 family.</text>
</comment>
<evidence type="ECO:0000256" key="3">
    <source>
        <dbReference type="ARBA" id="ARBA00023008"/>
    </source>
</evidence>
<protein>
    <recommendedName>
        <fullName evidence="8">Chitin-binding type-4 domain-containing protein</fullName>
    </recommendedName>
</protein>
<keyword evidence="7" id="KW-1133">Transmembrane helix</keyword>
<evidence type="ECO:0000256" key="4">
    <source>
        <dbReference type="ARBA" id="ARBA00023157"/>
    </source>
</evidence>
<dbReference type="InterPro" id="IPR052282">
    <property type="entry name" value="Starch-active_LPMO"/>
</dbReference>
<evidence type="ECO:0000259" key="8">
    <source>
        <dbReference type="Pfam" id="PF03067"/>
    </source>
</evidence>
<keyword evidence="10" id="KW-1185">Reference proteome</keyword>
<keyword evidence="2" id="KW-0479">Metal-binding</keyword>
<dbReference type="Proteomes" id="UP000807306">
    <property type="component" value="Unassembled WGS sequence"/>
</dbReference>
<keyword evidence="5" id="KW-0325">Glycoprotein</keyword>
<dbReference type="PANTHER" id="PTHR36575">
    <property type="entry name" value="BINDING PROTEIN, PUTATIVE (AFU_ORTHOLOGUE AFUA_1G14430)-RELATED"/>
    <property type="match status" value="1"/>
</dbReference>
<evidence type="ECO:0000256" key="1">
    <source>
        <dbReference type="ARBA" id="ARBA00001973"/>
    </source>
</evidence>
<feature type="transmembrane region" description="Helical" evidence="7">
    <location>
        <begin position="20"/>
        <end position="41"/>
    </location>
</feature>
<sequence>MPIKCLTQRQRGLADLPHMFSLQTLTCILPFVGIALGHGLITTPKPRAPGTATQAACGTGAYNTLKNDLTTPVEYALQAADSGYKADACKLYFCKGYQFEDNKSNVARFSTGQVVPFQINLRVRHTGYANVSVVDLATQTTIGQPLVNWPVYASPTVVANETTFNVTVPDLGTKCITAGACAIQWWWFGSSVKQTYESCVDFVTVPPPTV</sequence>
<dbReference type="EMBL" id="MU157829">
    <property type="protein sequence ID" value="KAF9533153.1"/>
    <property type="molecule type" value="Genomic_DNA"/>
</dbReference>
<evidence type="ECO:0000313" key="9">
    <source>
        <dbReference type="EMBL" id="KAF9533153.1"/>
    </source>
</evidence>
<dbReference type="OrthoDB" id="120613at2759"/>
<organism evidence="9 10">
    <name type="scientific">Crepidotus variabilis</name>
    <dbReference type="NCBI Taxonomy" id="179855"/>
    <lineage>
        <taxon>Eukaryota</taxon>
        <taxon>Fungi</taxon>
        <taxon>Dikarya</taxon>
        <taxon>Basidiomycota</taxon>
        <taxon>Agaricomycotina</taxon>
        <taxon>Agaricomycetes</taxon>
        <taxon>Agaricomycetidae</taxon>
        <taxon>Agaricales</taxon>
        <taxon>Agaricineae</taxon>
        <taxon>Crepidotaceae</taxon>
        <taxon>Crepidotus</taxon>
    </lineage>
</organism>
<dbReference type="PANTHER" id="PTHR36575:SF2">
    <property type="entry name" value="CHITIN-BINDING TYPE-4 DOMAIN-CONTAINING PROTEIN-RELATED"/>
    <property type="match status" value="1"/>
</dbReference>
<evidence type="ECO:0000256" key="6">
    <source>
        <dbReference type="ARBA" id="ARBA00034311"/>
    </source>
</evidence>
<dbReference type="GO" id="GO:0046872">
    <property type="term" value="F:metal ion binding"/>
    <property type="evidence" value="ECO:0007669"/>
    <property type="project" value="UniProtKB-KW"/>
</dbReference>
<keyword evidence="7" id="KW-0812">Transmembrane</keyword>
<accession>A0A9P6ENS5</accession>
<name>A0A9P6ENS5_9AGAR</name>
<dbReference type="Pfam" id="PF03067">
    <property type="entry name" value="LPMO_10"/>
    <property type="match status" value="1"/>
</dbReference>